<dbReference type="GO" id="GO:0008757">
    <property type="term" value="F:S-adenosylmethionine-dependent methyltransferase activity"/>
    <property type="evidence" value="ECO:0007669"/>
    <property type="project" value="InterPro"/>
</dbReference>
<dbReference type="GO" id="GO:0032259">
    <property type="term" value="P:methylation"/>
    <property type="evidence" value="ECO:0007669"/>
    <property type="project" value="UniProtKB-KW"/>
</dbReference>
<dbReference type="PATRIC" id="fig|167539.5.peg.1389"/>
<organism evidence="2 3">
    <name type="scientific">Prochlorococcus marinus (strain SARG / CCMP1375 / SS120)</name>
    <dbReference type="NCBI Taxonomy" id="167539"/>
    <lineage>
        <taxon>Bacteria</taxon>
        <taxon>Bacillati</taxon>
        <taxon>Cyanobacteriota</taxon>
        <taxon>Cyanophyceae</taxon>
        <taxon>Synechococcales</taxon>
        <taxon>Prochlorococcaceae</taxon>
        <taxon>Prochlorococcus</taxon>
    </lineage>
</organism>
<evidence type="ECO:0000313" key="3">
    <source>
        <dbReference type="Proteomes" id="UP000001420"/>
    </source>
</evidence>
<dbReference type="RefSeq" id="WP_011125475.1">
    <property type="nucleotide sequence ID" value="NC_005042.1"/>
</dbReference>
<dbReference type="AlphaFoldDB" id="Q7VAX9"/>
<accession>Q7VAX9</accession>
<protein>
    <submittedName>
        <fullName evidence="2">SAM-dependent methyltransferase</fullName>
    </submittedName>
</protein>
<dbReference type="HOGENOM" id="CLU_1160269_0_0_3"/>
<dbReference type="InterPro" id="IPR029063">
    <property type="entry name" value="SAM-dependent_MTases_sf"/>
</dbReference>
<proteinExistence type="predicted"/>
<dbReference type="eggNOG" id="COG2226">
    <property type="taxonomic scope" value="Bacteria"/>
</dbReference>
<dbReference type="STRING" id="167539.Pro_1324"/>
<feature type="domain" description="Methyltransferase type 11" evidence="1">
    <location>
        <begin position="89"/>
        <end position="138"/>
    </location>
</feature>
<dbReference type="EnsemblBacteria" id="AAQ00368">
    <property type="protein sequence ID" value="AAQ00368"/>
    <property type="gene ID" value="Pro_1324"/>
</dbReference>
<dbReference type="Gene3D" id="3.40.50.150">
    <property type="entry name" value="Vaccinia Virus protein VP39"/>
    <property type="match status" value="1"/>
</dbReference>
<evidence type="ECO:0000259" key="1">
    <source>
        <dbReference type="Pfam" id="PF08241"/>
    </source>
</evidence>
<dbReference type="OrthoDB" id="421066at2"/>
<keyword evidence="3" id="KW-1185">Reference proteome</keyword>
<dbReference type="EMBL" id="AE017126">
    <property type="protein sequence ID" value="AAQ00368.1"/>
    <property type="molecule type" value="Genomic_DNA"/>
</dbReference>
<sequence length="238" mass="28137">MTLFLNNKKDYKKFSKSEIDIFNYSSFVRTIKDVYTISIQRSLMNQLLEGIEFKGNILDIGGGNRASYKKTLGNEEYTSVNIDTEIEPDIKINVGEKIPIKDKLFAHCLMFNLLEHVYNWDDLFIDAHRLLIKGGKLHIIMPFMYPIHGAPQDFKRVTETYFEEYLKKMNFENIKIYPLSYGPFTNSQLVGLTHRYFNGPHAQLCVILDRILQLYSKRIYYKYNRRCPLFYYVESSKK</sequence>
<keyword evidence="2" id="KW-0489">Methyltransferase</keyword>
<keyword evidence="2" id="KW-0808">Transferase</keyword>
<gene>
    <name evidence="2" type="ordered locus">Pro_1324</name>
</gene>
<reference evidence="2 3" key="1">
    <citation type="journal article" date="2003" name="Proc. Natl. Acad. Sci. U.S.A.">
        <title>Genome sequence of the cyanobacterium Prochlorococcus marinus SS120, a nearly minimal oxyphototrophic genome.</title>
        <authorList>
            <person name="Dufresne A."/>
            <person name="Salanoubat M."/>
            <person name="Partensky F."/>
            <person name="Artiguenave F."/>
            <person name="Axmann I.M."/>
            <person name="Barbe V."/>
            <person name="Duprat S."/>
            <person name="Galperin M.Y."/>
            <person name="Koonin E.V."/>
            <person name="Le Gall F."/>
            <person name="Makarova K.S."/>
            <person name="Ostrowski M."/>
            <person name="Oztas S."/>
            <person name="Robert C."/>
            <person name="Rogozin I.B."/>
            <person name="Scanlan D.J."/>
            <person name="Tandeau de Marsac N."/>
            <person name="Weissenbach J."/>
            <person name="Wincker P."/>
            <person name="Wolf Y.I."/>
            <person name="Hess W.R."/>
        </authorList>
    </citation>
    <scope>NUCLEOTIDE SEQUENCE [LARGE SCALE GENOMIC DNA]</scope>
    <source>
        <strain evidence="3">SARG / CCMP1375 / SS120</strain>
    </source>
</reference>
<dbReference type="KEGG" id="pma:Pro_1324"/>
<dbReference type="Pfam" id="PF08241">
    <property type="entry name" value="Methyltransf_11"/>
    <property type="match status" value="1"/>
</dbReference>
<dbReference type="InterPro" id="IPR013216">
    <property type="entry name" value="Methyltransf_11"/>
</dbReference>
<evidence type="ECO:0000313" key="2">
    <source>
        <dbReference type="EMBL" id="AAQ00368.1"/>
    </source>
</evidence>
<dbReference type="SUPFAM" id="SSF53335">
    <property type="entry name" value="S-adenosyl-L-methionine-dependent methyltransferases"/>
    <property type="match status" value="1"/>
</dbReference>
<name>Q7VAX9_PROMA</name>
<dbReference type="Proteomes" id="UP000001420">
    <property type="component" value="Chromosome"/>
</dbReference>